<gene>
    <name evidence="8" type="ORF">N8K70_12960</name>
</gene>
<keyword evidence="5" id="KW-0676">Redox-active center</keyword>
<protein>
    <submittedName>
        <fullName evidence="8">DsbA family protein</fullName>
    </submittedName>
</protein>
<evidence type="ECO:0000256" key="4">
    <source>
        <dbReference type="ARBA" id="ARBA00023157"/>
    </source>
</evidence>
<keyword evidence="3" id="KW-0560">Oxidoreductase</keyword>
<dbReference type="CDD" id="cd02972">
    <property type="entry name" value="DsbA_family"/>
    <property type="match status" value="1"/>
</dbReference>
<dbReference type="SUPFAM" id="SSF52833">
    <property type="entry name" value="Thioredoxin-like"/>
    <property type="match status" value="1"/>
</dbReference>
<evidence type="ECO:0000256" key="1">
    <source>
        <dbReference type="ARBA" id="ARBA00005791"/>
    </source>
</evidence>
<evidence type="ECO:0000313" key="8">
    <source>
        <dbReference type="EMBL" id="WOF22288.1"/>
    </source>
</evidence>
<dbReference type="InterPro" id="IPR036249">
    <property type="entry name" value="Thioredoxin-like_sf"/>
</dbReference>
<dbReference type="InterPro" id="IPR012336">
    <property type="entry name" value="Thioredoxin-like_fold"/>
</dbReference>
<proteinExistence type="inferred from homology"/>
<evidence type="ECO:0000259" key="7">
    <source>
        <dbReference type="Pfam" id="PF13462"/>
    </source>
</evidence>
<sequence>MMASAGKKTNWFAIVISAVVVVAVVALGGLVVWMNGAATAPADAPAAGVVNEETGAIVVGDGPNVIEEYVDFMCPYCGQYWATYSEYVSERVSSGDVTLEIHPISILDNTSQGTQYSTRSASAAYCVAEADSDAFYPFVDLLYDNQPAESTEGLSDDELISYAEQAGAAGAASCIADGDYMDYVAQMTPETPIQTGASGISTPTVVVNGEFLSITWDPETDLAPLLTE</sequence>
<feature type="domain" description="Thioredoxin-like fold" evidence="7">
    <location>
        <begin position="61"/>
        <end position="213"/>
    </location>
</feature>
<dbReference type="EMBL" id="CP118157">
    <property type="protein sequence ID" value="WOF22288.1"/>
    <property type="molecule type" value="Genomic_DNA"/>
</dbReference>
<keyword evidence="6" id="KW-1133">Transmembrane helix</keyword>
<feature type="transmembrane region" description="Helical" evidence="6">
    <location>
        <begin position="12"/>
        <end position="34"/>
    </location>
</feature>
<dbReference type="Proteomes" id="UP001305498">
    <property type="component" value="Chromosome"/>
</dbReference>
<keyword evidence="6" id="KW-0812">Transmembrane</keyword>
<dbReference type="RefSeq" id="WP_317138761.1">
    <property type="nucleotide sequence ID" value="NZ_CP118157.1"/>
</dbReference>
<evidence type="ECO:0000256" key="6">
    <source>
        <dbReference type="SAM" id="Phobius"/>
    </source>
</evidence>
<dbReference type="Gene3D" id="3.40.30.10">
    <property type="entry name" value="Glutaredoxin"/>
    <property type="match status" value="1"/>
</dbReference>
<keyword evidence="9" id="KW-1185">Reference proteome</keyword>
<keyword evidence="2" id="KW-0732">Signal</keyword>
<dbReference type="AlphaFoldDB" id="A0AA97FG59"/>
<keyword evidence="4" id="KW-1015">Disulfide bond</keyword>
<comment type="similarity">
    <text evidence="1">Belongs to the thioredoxin family. DsbA subfamily.</text>
</comment>
<dbReference type="PANTHER" id="PTHR13887">
    <property type="entry name" value="GLUTATHIONE S-TRANSFERASE KAPPA"/>
    <property type="match status" value="1"/>
</dbReference>
<evidence type="ECO:0000256" key="2">
    <source>
        <dbReference type="ARBA" id="ARBA00022729"/>
    </source>
</evidence>
<dbReference type="GO" id="GO:0016491">
    <property type="term" value="F:oxidoreductase activity"/>
    <property type="evidence" value="ECO:0007669"/>
    <property type="project" value="UniProtKB-KW"/>
</dbReference>
<dbReference type="Pfam" id="PF13462">
    <property type="entry name" value="Thioredoxin_4"/>
    <property type="match status" value="1"/>
</dbReference>
<name>A0AA97FG59_9MICO</name>
<reference evidence="8 9" key="1">
    <citation type="submission" date="2023-02" db="EMBL/GenBank/DDBJ databases">
        <title>Microbacterium betulae sp. nov., isolated from birch wood.</title>
        <authorList>
            <person name="Pasciak M."/>
            <person name="Pawlik K.J."/>
            <person name="Martynowski D."/>
            <person name="Laczmanski L."/>
            <person name="Ciekot J."/>
            <person name="Szponar B."/>
            <person name="Wojcik-Fatla A."/>
            <person name="Mackiewicz B."/>
            <person name="Farian E."/>
            <person name="Cholewa G."/>
            <person name="Cholewa A."/>
            <person name="Dutkiewicz J."/>
        </authorList>
    </citation>
    <scope>NUCLEOTIDE SEQUENCE [LARGE SCALE GENOMIC DNA]</scope>
    <source>
        <strain evidence="8 9">AB</strain>
    </source>
</reference>
<accession>A0AA97FG59</accession>
<evidence type="ECO:0000256" key="5">
    <source>
        <dbReference type="ARBA" id="ARBA00023284"/>
    </source>
</evidence>
<keyword evidence="6" id="KW-0472">Membrane</keyword>
<dbReference type="PANTHER" id="PTHR13887:SF14">
    <property type="entry name" value="DISULFIDE BOND FORMATION PROTEIN D"/>
    <property type="match status" value="1"/>
</dbReference>
<evidence type="ECO:0000313" key="9">
    <source>
        <dbReference type="Proteomes" id="UP001305498"/>
    </source>
</evidence>
<dbReference type="KEGG" id="mbet:N8K70_12960"/>
<organism evidence="8 9">
    <name type="scientific">Microbacterium betulae</name>
    <dbReference type="NCBI Taxonomy" id="2981139"/>
    <lineage>
        <taxon>Bacteria</taxon>
        <taxon>Bacillati</taxon>
        <taxon>Actinomycetota</taxon>
        <taxon>Actinomycetes</taxon>
        <taxon>Micrococcales</taxon>
        <taxon>Microbacteriaceae</taxon>
        <taxon>Microbacterium</taxon>
    </lineage>
</organism>
<evidence type="ECO:0000256" key="3">
    <source>
        <dbReference type="ARBA" id="ARBA00023002"/>
    </source>
</evidence>